<reference evidence="4" key="1">
    <citation type="submission" date="2020-01" db="EMBL/GenBank/DDBJ databases">
        <authorList>
            <person name="Meier V. D."/>
            <person name="Meier V D."/>
        </authorList>
    </citation>
    <scope>NUCLEOTIDE SEQUENCE</scope>
    <source>
        <strain evidence="4">HLG_WM_MAG_09</strain>
    </source>
</reference>
<feature type="domain" description="Nucleotidyl transferase" evidence="3">
    <location>
        <begin position="2"/>
        <end position="213"/>
    </location>
</feature>
<proteinExistence type="predicted"/>
<dbReference type="EC" id="2.7.7.24" evidence="4"/>
<evidence type="ECO:0000256" key="1">
    <source>
        <dbReference type="ARBA" id="ARBA00022679"/>
    </source>
</evidence>
<dbReference type="Pfam" id="PF00483">
    <property type="entry name" value="NTP_transferase"/>
    <property type="match status" value="1"/>
</dbReference>
<dbReference type="GO" id="GO:0008879">
    <property type="term" value="F:glucose-1-phosphate thymidylyltransferase activity"/>
    <property type="evidence" value="ECO:0007669"/>
    <property type="project" value="UniProtKB-EC"/>
</dbReference>
<dbReference type="InterPro" id="IPR005835">
    <property type="entry name" value="NTP_transferase_dom"/>
</dbReference>
<evidence type="ECO:0000256" key="2">
    <source>
        <dbReference type="ARBA" id="ARBA00022695"/>
    </source>
</evidence>
<dbReference type="PANTHER" id="PTHR43584">
    <property type="entry name" value="NUCLEOTIDYL TRANSFERASE"/>
    <property type="match status" value="1"/>
</dbReference>
<keyword evidence="2 4" id="KW-0548">Nucleotidyltransferase</keyword>
<organism evidence="4">
    <name type="scientific">uncultured Thiotrichaceae bacterium</name>
    <dbReference type="NCBI Taxonomy" id="298394"/>
    <lineage>
        <taxon>Bacteria</taxon>
        <taxon>Pseudomonadati</taxon>
        <taxon>Pseudomonadota</taxon>
        <taxon>Gammaproteobacteria</taxon>
        <taxon>Thiotrichales</taxon>
        <taxon>Thiotrichaceae</taxon>
        <taxon>environmental samples</taxon>
    </lineage>
</organism>
<evidence type="ECO:0000259" key="3">
    <source>
        <dbReference type="Pfam" id="PF00483"/>
    </source>
</evidence>
<dbReference type="AlphaFoldDB" id="A0A6S6SDZ5"/>
<name>A0A6S6SDZ5_9GAMM</name>
<dbReference type="SUPFAM" id="SSF53448">
    <property type="entry name" value="Nucleotide-diphospho-sugar transferases"/>
    <property type="match status" value="1"/>
</dbReference>
<dbReference type="InterPro" id="IPR029044">
    <property type="entry name" value="Nucleotide-diphossugar_trans"/>
</dbReference>
<sequence>MKAMILAAGHGTRMRPLTNHTPKPLLPVGGKPLIVWHIEKLAKAGYQDIVINIGWLGDQIPAALGNGERWGINLHYSDEQQEGVLETAGGIIKALPLLDDEPFLVINGDIWCDYSCQPVKLKGDDLVHLVLVNNPPHHPEGDFALQEGRVSDNKALACYTFSGIGFYHPALFDKLSYGKQALAPLLRSAMQNKRVSGELHQGEWLDIGTPERLRVLDEQLSAKQVTFSN</sequence>
<evidence type="ECO:0000313" key="4">
    <source>
        <dbReference type="EMBL" id="CAA6802969.1"/>
    </source>
</evidence>
<accession>A0A6S6SDZ5</accession>
<dbReference type="Gene3D" id="3.90.550.10">
    <property type="entry name" value="Spore Coat Polysaccharide Biosynthesis Protein SpsA, Chain A"/>
    <property type="match status" value="1"/>
</dbReference>
<dbReference type="InterPro" id="IPR054790">
    <property type="entry name" value="MurU"/>
</dbReference>
<keyword evidence="1 4" id="KW-0808">Transferase</keyword>
<dbReference type="PANTHER" id="PTHR43584:SF8">
    <property type="entry name" value="N-ACETYLMURAMATE ALPHA-1-PHOSPHATE URIDYLYLTRANSFERASE"/>
    <property type="match status" value="1"/>
</dbReference>
<gene>
    <name evidence="4" type="ORF">HELGO_WM29249</name>
</gene>
<dbReference type="EMBL" id="CACVAT010000049">
    <property type="protein sequence ID" value="CAA6802969.1"/>
    <property type="molecule type" value="Genomic_DNA"/>
</dbReference>
<dbReference type="NCBIfam" id="NF045761">
    <property type="entry name" value="NAMPUrTaseMurU"/>
    <property type="match status" value="1"/>
</dbReference>
<dbReference type="CDD" id="cd06422">
    <property type="entry name" value="NTP_transferase_like_1"/>
    <property type="match status" value="1"/>
</dbReference>
<protein>
    <submittedName>
        <fullName evidence="4">Glucose-1-phosphate thymidylyltransferase (EC)</fullName>
        <ecNumber evidence="4">2.7.7.24</ecNumber>
    </submittedName>
</protein>
<dbReference type="InterPro" id="IPR050065">
    <property type="entry name" value="GlmU-like"/>
</dbReference>